<proteinExistence type="predicted"/>
<dbReference type="OrthoDB" id="10035335at2759"/>
<feature type="region of interest" description="Disordered" evidence="1">
    <location>
        <begin position="152"/>
        <end position="173"/>
    </location>
</feature>
<sequence>MTYGPFDAIPGFHVIQNLWKMAEHTRRAQSLLVVTFCLVAIFIDQSTSRHVGSSCVGCHGDRQQGDDDLSALAKFWMKVQAATIDAERQLGMDRKAAEASSVNRAVIGAQQGRSADDRRANTRPIADDESVGIIADLTARVAALEKKMADAVSEGERMESEVTELSSVTDGPPLPRHLRRHVEHLQQNVGTLEAQLEYEQDKIRRYEEELALVIGKQTSLEEKLEHLESLLSFRSLVSRGNNARHKKSSRSHDSLWSPSGHRGDISQGATREEKVILEQDPTDLEDFYEYDEYDYDYTHEAKGQR</sequence>
<evidence type="ECO:0000313" key="3">
    <source>
        <dbReference type="RefSeq" id="XP_019615379.1"/>
    </source>
</evidence>
<organism evidence="2 3">
    <name type="scientific">Branchiostoma belcheri</name>
    <name type="common">Amphioxus</name>
    <dbReference type="NCBI Taxonomy" id="7741"/>
    <lineage>
        <taxon>Eukaryota</taxon>
        <taxon>Metazoa</taxon>
        <taxon>Chordata</taxon>
        <taxon>Cephalochordata</taxon>
        <taxon>Leptocardii</taxon>
        <taxon>Amphioxiformes</taxon>
        <taxon>Branchiostomatidae</taxon>
        <taxon>Branchiostoma</taxon>
    </lineage>
</organism>
<dbReference type="Proteomes" id="UP000515135">
    <property type="component" value="Unplaced"/>
</dbReference>
<evidence type="ECO:0000313" key="2">
    <source>
        <dbReference type="Proteomes" id="UP000515135"/>
    </source>
</evidence>
<accession>A0A6P4XY38</accession>
<dbReference type="AlphaFoldDB" id="A0A6P4XY38"/>
<feature type="region of interest" description="Disordered" evidence="1">
    <location>
        <begin position="241"/>
        <end position="289"/>
    </location>
</feature>
<feature type="compositionally biased region" description="Acidic residues" evidence="1">
    <location>
        <begin position="280"/>
        <end position="289"/>
    </location>
</feature>
<evidence type="ECO:0000256" key="1">
    <source>
        <dbReference type="SAM" id="MobiDB-lite"/>
    </source>
</evidence>
<keyword evidence="2" id="KW-1185">Reference proteome</keyword>
<reference evidence="3" key="1">
    <citation type="submission" date="2025-08" db="UniProtKB">
        <authorList>
            <consortium name="RefSeq"/>
        </authorList>
    </citation>
    <scope>IDENTIFICATION</scope>
    <source>
        <tissue evidence="3">Gonad</tissue>
    </source>
</reference>
<dbReference type="GeneID" id="109463108"/>
<name>A0A6P4XY38_BRABE</name>
<dbReference type="RefSeq" id="XP_019615379.1">
    <property type="nucleotide sequence ID" value="XM_019759820.1"/>
</dbReference>
<dbReference type="KEGG" id="bbel:109463108"/>
<protein>
    <submittedName>
        <fullName evidence="3">Uncharacterized protein LOC109463108</fullName>
    </submittedName>
</protein>
<gene>
    <name evidence="3" type="primary">LOC109463108</name>
</gene>